<name>A0ABQ3NHU7_STRVG</name>
<dbReference type="PROSITE" id="PS50943">
    <property type="entry name" value="HTH_CROC1"/>
    <property type="match status" value="1"/>
</dbReference>
<evidence type="ECO:0000313" key="4">
    <source>
        <dbReference type="Proteomes" id="UP000660554"/>
    </source>
</evidence>
<dbReference type="InterPro" id="IPR001387">
    <property type="entry name" value="Cro/C1-type_HTH"/>
</dbReference>
<dbReference type="EMBL" id="BNDV01000007">
    <property type="protein sequence ID" value="GHI12347.1"/>
    <property type="molecule type" value="Genomic_DNA"/>
</dbReference>
<comment type="caution">
    <text evidence="3">The sequence shown here is derived from an EMBL/GenBank/DDBJ whole genome shotgun (WGS) entry which is preliminary data.</text>
</comment>
<evidence type="ECO:0000259" key="2">
    <source>
        <dbReference type="PROSITE" id="PS50943"/>
    </source>
</evidence>
<dbReference type="InterPro" id="IPR043917">
    <property type="entry name" value="DUF5753"/>
</dbReference>
<evidence type="ECO:0000313" key="3">
    <source>
        <dbReference type="EMBL" id="GHI12347.1"/>
    </source>
</evidence>
<dbReference type="SMART" id="SM00530">
    <property type="entry name" value="HTH_XRE"/>
    <property type="match status" value="1"/>
</dbReference>
<evidence type="ECO:0000256" key="1">
    <source>
        <dbReference type="SAM" id="MobiDB-lite"/>
    </source>
</evidence>
<dbReference type="Proteomes" id="UP000660554">
    <property type="component" value="Unassembled WGS sequence"/>
</dbReference>
<dbReference type="Gene3D" id="1.10.260.40">
    <property type="entry name" value="lambda repressor-like DNA-binding domains"/>
    <property type="match status" value="1"/>
</dbReference>
<gene>
    <name evidence="3" type="ORF">Scinn_18100</name>
</gene>
<keyword evidence="4" id="KW-1185">Reference proteome</keyword>
<protein>
    <submittedName>
        <fullName evidence="3">Transcriptional regulator</fullName>
    </submittedName>
</protein>
<organism evidence="3 4">
    <name type="scientific">Streptomyces virginiae</name>
    <name type="common">Streptomyces cinnamonensis</name>
    <dbReference type="NCBI Taxonomy" id="1961"/>
    <lineage>
        <taxon>Bacteria</taxon>
        <taxon>Bacillati</taxon>
        <taxon>Actinomycetota</taxon>
        <taxon>Actinomycetes</taxon>
        <taxon>Kitasatosporales</taxon>
        <taxon>Streptomycetaceae</taxon>
        <taxon>Streptomyces</taxon>
    </lineage>
</organism>
<reference evidence="4" key="1">
    <citation type="submission" date="2020-09" db="EMBL/GenBank/DDBJ databases">
        <title>Whole genome shotgun sequence of Streptomyces cinnamonensis NBRC 15873.</title>
        <authorList>
            <person name="Komaki H."/>
            <person name="Tamura T."/>
        </authorList>
    </citation>
    <scope>NUCLEOTIDE SEQUENCE [LARGE SCALE GENOMIC DNA]</scope>
    <source>
        <strain evidence="4">NBRC 15873</strain>
    </source>
</reference>
<feature type="region of interest" description="Disordered" evidence="1">
    <location>
        <begin position="1"/>
        <end position="21"/>
    </location>
</feature>
<dbReference type="InterPro" id="IPR010982">
    <property type="entry name" value="Lambda_DNA-bd_dom_sf"/>
</dbReference>
<dbReference type="CDD" id="cd00093">
    <property type="entry name" value="HTH_XRE"/>
    <property type="match status" value="1"/>
</dbReference>
<proteinExistence type="predicted"/>
<accession>A0ABQ3NHU7</accession>
<dbReference type="Pfam" id="PF19054">
    <property type="entry name" value="DUF5753"/>
    <property type="match status" value="1"/>
</dbReference>
<sequence length="290" mass="31884">MQRERGTVPPRSTPTARQRRLGSELRRLREESGTSVGHAADLLGVDRTRIPNIESGRIGVSAERVRTLAGHYGCPDPELVDLLAAMARERDKGWWEQHRGTLPPGLLDICELEHHAVGLHTAVTTHIPGLLQTEAHARAVFGVADPPLAEPELQGRLALRMARRQVFARERPPLYEAVVHEAALRMRFGGPGVVREQLEHVLAQSERERTTILVIPFSAGGFPGSGQSFTYAAAALSRLDTVQLDSSHGSVLLDSGPTLTRYRGLLERLRALALPKAASRDFIRTVVRDL</sequence>
<dbReference type="Pfam" id="PF13560">
    <property type="entry name" value="HTH_31"/>
    <property type="match status" value="1"/>
</dbReference>
<dbReference type="SUPFAM" id="SSF47413">
    <property type="entry name" value="lambda repressor-like DNA-binding domains"/>
    <property type="match status" value="1"/>
</dbReference>
<feature type="domain" description="HTH cro/C1-type" evidence="2">
    <location>
        <begin position="25"/>
        <end position="79"/>
    </location>
</feature>